<dbReference type="OrthoDB" id="3543263at2"/>
<dbReference type="AlphaFoldDB" id="A0A5S4F2B3"/>
<evidence type="ECO:0000313" key="2">
    <source>
        <dbReference type="Proteomes" id="UP000309128"/>
    </source>
</evidence>
<accession>A0A5S4F2B3</accession>
<dbReference type="EMBL" id="VCKY01000199">
    <property type="protein sequence ID" value="TMR10240.1"/>
    <property type="molecule type" value="Genomic_DNA"/>
</dbReference>
<evidence type="ECO:0000313" key="1">
    <source>
        <dbReference type="EMBL" id="TMR10240.1"/>
    </source>
</evidence>
<proteinExistence type="predicted"/>
<sequence>MTPCTIRKWASHYRARTLGRAGRETVYDYDDLATIEWCIWASHPVPRTAEDRDELRAARRAAAAA</sequence>
<reference evidence="1 2" key="1">
    <citation type="submission" date="2019-05" db="EMBL/GenBank/DDBJ databases">
        <title>Draft genome sequence of Nonomuraea turkmeniaca DSM 43926.</title>
        <authorList>
            <person name="Saricaoglu S."/>
            <person name="Isik K."/>
        </authorList>
    </citation>
    <scope>NUCLEOTIDE SEQUENCE [LARGE SCALE GENOMIC DNA]</scope>
    <source>
        <strain evidence="1 2">DSM 43926</strain>
    </source>
</reference>
<organism evidence="1 2">
    <name type="scientific">Nonomuraea turkmeniaca</name>
    <dbReference type="NCBI Taxonomy" id="103838"/>
    <lineage>
        <taxon>Bacteria</taxon>
        <taxon>Bacillati</taxon>
        <taxon>Actinomycetota</taxon>
        <taxon>Actinomycetes</taxon>
        <taxon>Streptosporangiales</taxon>
        <taxon>Streptosporangiaceae</taxon>
        <taxon>Nonomuraea</taxon>
    </lineage>
</organism>
<comment type="caution">
    <text evidence="1">The sequence shown here is derived from an EMBL/GenBank/DDBJ whole genome shotgun (WGS) entry which is preliminary data.</text>
</comment>
<dbReference type="RefSeq" id="WP_138671909.1">
    <property type="nucleotide sequence ID" value="NZ_VCKY01000199.1"/>
</dbReference>
<gene>
    <name evidence="1" type="ORF">ETD86_40410</name>
</gene>
<protein>
    <submittedName>
        <fullName evidence="1">Uncharacterized protein</fullName>
    </submittedName>
</protein>
<keyword evidence="2" id="KW-1185">Reference proteome</keyword>
<dbReference type="Proteomes" id="UP000309128">
    <property type="component" value="Unassembled WGS sequence"/>
</dbReference>
<name>A0A5S4F2B3_9ACTN</name>